<name>A0ABQ3H8Y4_9NEIS</name>
<comment type="caution">
    <text evidence="1">The sequence shown here is derived from an EMBL/GenBank/DDBJ whole genome shotgun (WGS) entry which is preliminary data.</text>
</comment>
<sequence length="138" mass="15151">MGCRDDGDAIGRDLQLLAIKQAVIAVVNVQSLNLVGKIWHWLDSLGNWRIGGWGRYCMQWPCGLAASVLVAAWLDACRQYFNHIPNENHYQDVTNYIVSVDGRGVVAGAVVAAPRAMLRQAGDRGWCELRSEGAGTVR</sequence>
<protein>
    <submittedName>
        <fullName evidence="1">Uncharacterized protein</fullName>
    </submittedName>
</protein>
<accession>A0ABQ3H8Y4</accession>
<evidence type="ECO:0000313" key="1">
    <source>
        <dbReference type="EMBL" id="GHD76641.1"/>
    </source>
</evidence>
<reference evidence="2" key="1">
    <citation type="journal article" date="2019" name="Int. J. Syst. Evol. Microbiol.">
        <title>The Global Catalogue of Microorganisms (GCM) 10K type strain sequencing project: providing services to taxonomists for standard genome sequencing and annotation.</title>
        <authorList>
            <consortium name="The Broad Institute Genomics Platform"/>
            <consortium name="The Broad Institute Genome Sequencing Center for Infectious Disease"/>
            <person name="Wu L."/>
            <person name="Ma J."/>
        </authorList>
    </citation>
    <scope>NUCLEOTIDE SEQUENCE [LARGE SCALE GENOMIC DNA]</scope>
    <source>
        <strain evidence="2">KCTC 23713</strain>
    </source>
</reference>
<gene>
    <name evidence="1" type="ORF">GCM10011419_16300</name>
</gene>
<evidence type="ECO:0000313" key="2">
    <source>
        <dbReference type="Proteomes" id="UP000662678"/>
    </source>
</evidence>
<keyword evidence="2" id="KW-1185">Reference proteome</keyword>
<dbReference type="Proteomes" id="UP000662678">
    <property type="component" value="Unassembled WGS sequence"/>
</dbReference>
<proteinExistence type="predicted"/>
<dbReference type="EMBL" id="BMYP01000017">
    <property type="protein sequence ID" value="GHD76641.1"/>
    <property type="molecule type" value="Genomic_DNA"/>
</dbReference>
<organism evidence="1 2">
    <name type="scientific">Vogesella fluminis</name>
    <dbReference type="NCBI Taxonomy" id="1069161"/>
    <lineage>
        <taxon>Bacteria</taxon>
        <taxon>Pseudomonadati</taxon>
        <taxon>Pseudomonadota</taxon>
        <taxon>Betaproteobacteria</taxon>
        <taxon>Neisseriales</taxon>
        <taxon>Chromobacteriaceae</taxon>
        <taxon>Vogesella</taxon>
    </lineage>
</organism>